<dbReference type="PANTHER" id="PTHR34502:SF3">
    <property type="entry name" value="DUF6594 DOMAIN-CONTAINING PROTEIN"/>
    <property type="match status" value="1"/>
</dbReference>
<feature type="domain" description="DUF6594" evidence="2">
    <location>
        <begin position="173"/>
        <end position="260"/>
    </location>
</feature>
<dbReference type="EMBL" id="PHWZ01000325">
    <property type="protein sequence ID" value="TEY45867.1"/>
    <property type="molecule type" value="Genomic_DNA"/>
</dbReference>
<keyword evidence="1" id="KW-0472">Membrane</keyword>
<keyword evidence="1" id="KW-1133">Transmembrane helix</keyword>
<gene>
    <name evidence="3" type="ORF">BOTCAL_0326g00120</name>
</gene>
<sequence>MIAQALSIRGPRIMASGAYVKITPLKRLPLRSTFFAPRRNSKIFLFSTDMFKMSIDNNDHDSMDKGEATSQIDDYCSPASLDPVTLLPIKPDGMTQEEFERTLPDQKTERYLAYIRGLKKRKSPAEFTSHIIDLRPDGYPRLAEVIACKEEFMMYRRFGHLQARLLLDNTDYKDLLAKIEKNMKEYAELLTFAQTFANFDRPMTSDYLQVKNYLDYKVRLCARDKDYIAKRDDLITLKPSRENTWLDTKIEGIPQLLPCKATRYIFSTTPGTPTENRFERFQYHPFQPRARQHGGYIDNTGGRLDSVDRAGVLSAFTRAKRHEIIAAAAAYCAVLVVFVGNVGQISS</sequence>
<evidence type="ECO:0000313" key="3">
    <source>
        <dbReference type="EMBL" id="TEY45867.1"/>
    </source>
</evidence>
<evidence type="ECO:0000256" key="1">
    <source>
        <dbReference type="SAM" id="Phobius"/>
    </source>
</evidence>
<dbReference type="STRING" id="38488.A0A4Y8CTF5"/>
<proteinExistence type="predicted"/>
<name>A0A4Y8CTF5_9HELO</name>
<keyword evidence="1" id="KW-0812">Transmembrane</keyword>
<comment type="caution">
    <text evidence="3">The sequence shown here is derived from an EMBL/GenBank/DDBJ whole genome shotgun (WGS) entry which is preliminary data.</text>
</comment>
<dbReference type="InterPro" id="IPR046529">
    <property type="entry name" value="DUF6594"/>
</dbReference>
<dbReference type="OrthoDB" id="3533814at2759"/>
<feature type="transmembrane region" description="Helical" evidence="1">
    <location>
        <begin position="324"/>
        <end position="345"/>
    </location>
</feature>
<keyword evidence="4" id="KW-1185">Reference proteome</keyword>
<accession>A0A4Y8CTF5</accession>
<evidence type="ECO:0000259" key="2">
    <source>
        <dbReference type="Pfam" id="PF20237"/>
    </source>
</evidence>
<dbReference type="PANTHER" id="PTHR34502">
    <property type="entry name" value="DUF6594 DOMAIN-CONTAINING PROTEIN-RELATED"/>
    <property type="match status" value="1"/>
</dbReference>
<organism evidence="3 4">
    <name type="scientific">Botryotinia calthae</name>
    <dbReference type="NCBI Taxonomy" id="38488"/>
    <lineage>
        <taxon>Eukaryota</taxon>
        <taxon>Fungi</taxon>
        <taxon>Dikarya</taxon>
        <taxon>Ascomycota</taxon>
        <taxon>Pezizomycotina</taxon>
        <taxon>Leotiomycetes</taxon>
        <taxon>Helotiales</taxon>
        <taxon>Sclerotiniaceae</taxon>
        <taxon>Botryotinia</taxon>
    </lineage>
</organism>
<dbReference type="Pfam" id="PF20237">
    <property type="entry name" value="DUF6594"/>
    <property type="match status" value="1"/>
</dbReference>
<reference evidence="3 4" key="1">
    <citation type="submission" date="2017-11" db="EMBL/GenBank/DDBJ databases">
        <title>Comparative genomics of Botrytis spp.</title>
        <authorList>
            <person name="Valero-Jimenez C.A."/>
            <person name="Tapia P."/>
            <person name="Veloso J."/>
            <person name="Silva-Moreno E."/>
            <person name="Staats M."/>
            <person name="Valdes J.H."/>
            <person name="Van Kan J.A.L."/>
        </authorList>
    </citation>
    <scope>NUCLEOTIDE SEQUENCE [LARGE SCALE GENOMIC DNA]</scope>
    <source>
        <strain evidence="3 4">MUCL2830</strain>
    </source>
</reference>
<protein>
    <recommendedName>
        <fullName evidence="2">DUF6594 domain-containing protein</fullName>
    </recommendedName>
</protein>
<evidence type="ECO:0000313" key="4">
    <source>
        <dbReference type="Proteomes" id="UP000297299"/>
    </source>
</evidence>
<dbReference type="AlphaFoldDB" id="A0A4Y8CTF5"/>
<dbReference type="Proteomes" id="UP000297299">
    <property type="component" value="Unassembled WGS sequence"/>
</dbReference>